<evidence type="ECO:0000256" key="4">
    <source>
        <dbReference type="SAM" id="Phobius"/>
    </source>
</evidence>
<dbReference type="InterPro" id="IPR001841">
    <property type="entry name" value="Znf_RING"/>
</dbReference>
<feature type="transmembrane region" description="Helical" evidence="4">
    <location>
        <begin position="60"/>
        <end position="82"/>
    </location>
</feature>
<feature type="transmembrane region" description="Helical" evidence="4">
    <location>
        <begin position="253"/>
        <end position="271"/>
    </location>
</feature>
<evidence type="ECO:0000256" key="2">
    <source>
        <dbReference type="ARBA" id="ARBA00022833"/>
    </source>
</evidence>
<keyword evidence="4" id="KW-0812">Transmembrane</keyword>
<feature type="domain" description="RING-type" evidence="5">
    <location>
        <begin position="301"/>
        <end position="351"/>
    </location>
</feature>
<keyword evidence="4" id="KW-1133">Transmembrane helix</keyword>
<organism evidence="6 7">
    <name type="scientific">Fasciolopsis buskii</name>
    <dbReference type="NCBI Taxonomy" id="27845"/>
    <lineage>
        <taxon>Eukaryota</taxon>
        <taxon>Metazoa</taxon>
        <taxon>Spiralia</taxon>
        <taxon>Lophotrochozoa</taxon>
        <taxon>Platyhelminthes</taxon>
        <taxon>Trematoda</taxon>
        <taxon>Digenea</taxon>
        <taxon>Plagiorchiida</taxon>
        <taxon>Echinostomata</taxon>
        <taxon>Echinostomatoidea</taxon>
        <taxon>Fasciolidae</taxon>
        <taxon>Fasciolopsis</taxon>
    </lineage>
</organism>
<dbReference type="SUPFAM" id="SSF57850">
    <property type="entry name" value="RING/U-box"/>
    <property type="match status" value="1"/>
</dbReference>
<keyword evidence="2" id="KW-0862">Zinc</keyword>
<accession>A0A8E0S737</accession>
<keyword evidence="1 3" id="KW-0479">Metal-binding</keyword>
<evidence type="ECO:0000259" key="5">
    <source>
        <dbReference type="PROSITE" id="PS50089"/>
    </source>
</evidence>
<feature type="transmembrane region" description="Helical" evidence="4">
    <location>
        <begin position="6"/>
        <end position="39"/>
    </location>
</feature>
<evidence type="ECO:0000256" key="3">
    <source>
        <dbReference type="PROSITE-ProRule" id="PRU00175"/>
    </source>
</evidence>
<feature type="transmembrane region" description="Helical" evidence="4">
    <location>
        <begin position="94"/>
        <end position="112"/>
    </location>
</feature>
<protein>
    <recommendedName>
        <fullName evidence="5">RING-type domain-containing protein</fullName>
    </recommendedName>
</protein>
<dbReference type="GO" id="GO:0008270">
    <property type="term" value="F:zinc ion binding"/>
    <property type="evidence" value="ECO:0007669"/>
    <property type="project" value="UniProtKB-KW"/>
</dbReference>
<dbReference type="Proteomes" id="UP000728185">
    <property type="component" value="Unassembled WGS sequence"/>
</dbReference>
<dbReference type="OrthoDB" id="10356240at2759"/>
<dbReference type="InterPro" id="IPR013083">
    <property type="entry name" value="Znf_RING/FYVE/PHD"/>
</dbReference>
<keyword evidence="1 3" id="KW-0863">Zinc-finger</keyword>
<name>A0A8E0S737_9TREM</name>
<dbReference type="PROSITE" id="PS50089">
    <property type="entry name" value="ZF_RING_2"/>
    <property type="match status" value="1"/>
</dbReference>
<feature type="transmembrane region" description="Helical" evidence="4">
    <location>
        <begin position="189"/>
        <end position="213"/>
    </location>
</feature>
<dbReference type="AlphaFoldDB" id="A0A8E0S737"/>
<proteinExistence type="predicted"/>
<keyword evidence="7" id="KW-1185">Reference proteome</keyword>
<sequence>MEYPMLVYLALASILFFVAYYVFLIALNFIAFVIDYGALLHLIDRYPLSTLPQFMWSARMGYSAPFVLGLTELTLVGYLTVYDMTVTYAVTPKTIYSLLSFWRVYFWIFLFQRISRLTVLLRSPLLNLRAFSSDSTHTMTARGEQNRIVHLNSGPIRHRRFNVGLSLICFLGWFYLACVLRWTELAHHLLVAHSFLICLYTSHLVQWATWLMTSHTWSDVIPDQMNHLSCTAFCLHFIPACLLPSFWSPHSGPARIQWVVELFLLLLVHLYDRYQYDGAWIKFGSQLLKHPDSKQTEAYFCALCLRRRHHPFVSFNLPDASEPDTLPCQHVTHRACHRIWQALAPECAQCKLSVTSGG</sequence>
<evidence type="ECO:0000313" key="6">
    <source>
        <dbReference type="EMBL" id="KAA0197866.1"/>
    </source>
</evidence>
<reference evidence="6" key="1">
    <citation type="submission" date="2019-05" db="EMBL/GenBank/DDBJ databases">
        <title>Annotation for the trematode Fasciolopsis buski.</title>
        <authorList>
            <person name="Choi Y.-J."/>
        </authorList>
    </citation>
    <scope>NUCLEOTIDE SEQUENCE</scope>
    <source>
        <strain evidence="6">HT</strain>
        <tissue evidence="6">Whole worm</tissue>
    </source>
</reference>
<feature type="transmembrane region" description="Helical" evidence="4">
    <location>
        <begin position="161"/>
        <end position="183"/>
    </location>
</feature>
<gene>
    <name evidence="6" type="ORF">FBUS_01324</name>
</gene>
<dbReference type="EMBL" id="LUCM01002099">
    <property type="protein sequence ID" value="KAA0197866.1"/>
    <property type="molecule type" value="Genomic_DNA"/>
</dbReference>
<keyword evidence="4" id="KW-0472">Membrane</keyword>
<comment type="caution">
    <text evidence="6">The sequence shown here is derived from an EMBL/GenBank/DDBJ whole genome shotgun (WGS) entry which is preliminary data.</text>
</comment>
<evidence type="ECO:0000256" key="1">
    <source>
        <dbReference type="ARBA" id="ARBA00022771"/>
    </source>
</evidence>
<evidence type="ECO:0000313" key="7">
    <source>
        <dbReference type="Proteomes" id="UP000728185"/>
    </source>
</evidence>
<dbReference type="Gene3D" id="3.30.40.10">
    <property type="entry name" value="Zinc/RING finger domain, C3HC4 (zinc finger)"/>
    <property type="match status" value="1"/>
</dbReference>